<evidence type="ECO:0008006" key="4">
    <source>
        <dbReference type="Google" id="ProtNLM"/>
    </source>
</evidence>
<sequence length="190" mass="22113">MVRKPAPHAMDKSLDNRQCPIDFPEDHNRRNVRCAARADAIIKVTPPSTDIFNIGRSSSSTTVLLANHPRKYLSTRKSPEIPSRRRFDFMNTMRISLEEDPEKGEIRIELEKKGDKEEFEKRVPRWLGYRRRDPNNPVLMRAISQYLNGISDYDEAIEEVHELLKVAPDWFIAHNRAGYIKLIMRLGDEA</sequence>
<evidence type="ECO:0000313" key="1">
    <source>
        <dbReference type="EMBL" id="VFJ95055.1"/>
    </source>
</evidence>
<evidence type="ECO:0000313" key="2">
    <source>
        <dbReference type="EMBL" id="VFJ95784.1"/>
    </source>
</evidence>
<dbReference type="EMBL" id="CAADFI010000081">
    <property type="protein sequence ID" value="VFJ95784.1"/>
    <property type="molecule type" value="Genomic_DNA"/>
</dbReference>
<organism evidence="3">
    <name type="scientific">Candidatus Kentrum eta</name>
    <dbReference type="NCBI Taxonomy" id="2126337"/>
    <lineage>
        <taxon>Bacteria</taxon>
        <taxon>Pseudomonadati</taxon>
        <taxon>Pseudomonadota</taxon>
        <taxon>Gammaproteobacteria</taxon>
        <taxon>Candidatus Kentrum</taxon>
    </lineage>
</organism>
<gene>
    <name evidence="1" type="ORF">BECKH772A_GA0070896_1008110</name>
    <name evidence="2" type="ORF">BECKH772B_GA0070898_1008110</name>
    <name evidence="3" type="ORF">BECKH772C_GA0070978_1007810</name>
</gene>
<name>A0A450VB29_9GAMM</name>
<dbReference type="EMBL" id="CAADFJ010000078">
    <property type="protein sequence ID" value="VFK01979.1"/>
    <property type="molecule type" value="Genomic_DNA"/>
</dbReference>
<reference evidence="3" key="1">
    <citation type="submission" date="2019-02" db="EMBL/GenBank/DDBJ databases">
        <authorList>
            <person name="Gruber-Vodicka R. H."/>
            <person name="Seah K. B. B."/>
        </authorList>
    </citation>
    <scope>NUCLEOTIDE SEQUENCE</scope>
    <source>
        <strain evidence="3">BECK_SA2B12</strain>
        <strain evidence="1">BECK_SA2B15</strain>
        <strain evidence="2">BECK_SA2B20</strain>
    </source>
</reference>
<evidence type="ECO:0000313" key="3">
    <source>
        <dbReference type="EMBL" id="VFK01979.1"/>
    </source>
</evidence>
<proteinExistence type="predicted"/>
<dbReference type="SUPFAM" id="SSF48452">
    <property type="entry name" value="TPR-like"/>
    <property type="match status" value="1"/>
</dbReference>
<dbReference type="AlphaFoldDB" id="A0A450VB29"/>
<protein>
    <recommendedName>
        <fullName evidence="4">Tetratricopeptide repeat-containing protein</fullName>
    </recommendedName>
</protein>
<dbReference type="InterPro" id="IPR011990">
    <property type="entry name" value="TPR-like_helical_dom_sf"/>
</dbReference>
<accession>A0A450VB29</accession>
<dbReference type="Gene3D" id="1.25.40.10">
    <property type="entry name" value="Tetratricopeptide repeat domain"/>
    <property type="match status" value="1"/>
</dbReference>
<dbReference type="EMBL" id="CAADFG010000081">
    <property type="protein sequence ID" value="VFJ95055.1"/>
    <property type="molecule type" value="Genomic_DNA"/>
</dbReference>